<proteinExistence type="predicted"/>
<dbReference type="RefSeq" id="WP_146229260.1">
    <property type="nucleotide sequence ID" value="NZ_QGTL01000004.1"/>
</dbReference>
<name>A0A317NN59_9NOCA</name>
<accession>A0A317NN59</accession>
<protein>
    <submittedName>
        <fullName evidence="1">Uncharacterized protein</fullName>
    </submittedName>
</protein>
<keyword evidence="2" id="KW-1185">Reference proteome</keyword>
<comment type="caution">
    <text evidence="1">The sequence shown here is derived from an EMBL/GenBank/DDBJ whole genome shotgun (WGS) entry which is preliminary data.</text>
</comment>
<dbReference type="EMBL" id="QGTL01000004">
    <property type="protein sequence ID" value="PWV75954.1"/>
    <property type="molecule type" value="Genomic_DNA"/>
</dbReference>
<gene>
    <name evidence="1" type="ORF">DFR69_10455</name>
</gene>
<sequence length="123" mass="13047">MDGVVLVINSGGRRDAEWLDEIIGELRADLAEIGGLHVAPVTTAAAGGEKSGAVEQIGQLLLSGGALGTVVWAIRDVSLKFLERSKAESITIKRGDREVTIVRPGLAQVDNVVEKFGDLLRDE</sequence>
<dbReference type="Proteomes" id="UP000246410">
    <property type="component" value="Unassembled WGS sequence"/>
</dbReference>
<evidence type="ECO:0000313" key="2">
    <source>
        <dbReference type="Proteomes" id="UP000246410"/>
    </source>
</evidence>
<evidence type="ECO:0000313" key="1">
    <source>
        <dbReference type="EMBL" id="PWV75954.1"/>
    </source>
</evidence>
<organism evidence="1 2">
    <name type="scientific">Nocardia neocaledoniensis</name>
    <dbReference type="NCBI Taxonomy" id="236511"/>
    <lineage>
        <taxon>Bacteria</taxon>
        <taxon>Bacillati</taxon>
        <taxon>Actinomycetota</taxon>
        <taxon>Actinomycetes</taxon>
        <taxon>Mycobacteriales</taxon>
        <taxon>Nocardiaceae</taxon>
        <taxon>Nocardia</taxon>
    </lineage>
</organism>
<dbReference type="AlphaFoldDB" id="A0A317NN59"/>
<reference evidence="1 2" key="1">
    <citation type="submission" date="2018-05" db="EMBL/GenBank/DDBJ databases">
        <title>Genomic Encyclopedia of Type Strains, Phase IV (KMG-IV): sequencing the most valuable type-strain genomes for metagenomic binning, comparative biology and taxonomic classification.</title>
        <authorList>
            <person name="Goeker M."/>
        </authorList>
    </citation>
    <scope>NUCLEOTIDE SEQUENCE [LARGE SCALE GENOMIC DNA]</scope>
    <source>
        <strain evidence="1 2">DSM 44717</strain>
    </source>
</reference>